<dbReference type="InterPro" id="IPR036322">
    <property type="entry name" value="WD40_repeat_dom_sf"/>
</dbReference>
<comment type="similarity">
    <text evidence="4">Belongs to the WD repeat PROPPIN family.</text>
</comment>
<name>A0A8J4DA67_9CHLO</name>
<evidence type="ECO:0000313" key="8">
    <source>
        <dbReference type="Proteomes" id="UP000722791"/>
    </source>
</evidence>
<evidence type="ECO:0000313" key="6">
    <source>
        <dbReference type="EMBL" id="GIL72310.1"/>
    </source>
</evidence>
<dbReference type="InterPro" id="IPR015943">
    <property type="entry name" value="WD40/YVTN_repeat-like_dom_sf"/>
</dbReference>
<feature type="compositionally biased region" description="Gly residues" evidence="5">
    <location>
        <begin position="279"/>
        <end position="288"/>
    </location>
</feature>
<proteinExistence type="inferred from homology"/>
<dbReference type="EMBL" id="BNCP01000004">
    <property type="protein sequence ID" value="GIL72310.1"/>
    <property type="molecule type" value="Genomic_DNA"/>
</dbReference>
<evidence type="ECO:0000256" key="1">
    <source>
        <dbReference type="ARBA" id="ARBA00004623"/>
    </source>
</evidence>
<dbReference type="Proteomes" id="UP000722791">
    <property type="component" value="Unassembled WGS sequence"/>
</dbReference>
<feature type="compositionally biased region" description="Low complexity" evidence="5">
    <location>
        <begin position="313"/>
        <end position="333"/>
    </location>
</feature>
<keyword evidence="2" id="KW-0853">WD repeat</keyword>
<dbReference type="AlphaFoldDB" id="A0A8J4DA67"/>
<dbReference type="PANTHER" id="PTHR11227">
    <property type="entry name" value="WD-REPEAT PROTEIN INTERACTING WITH PHOSPHOINOSIDES WIPI -RELATED"/>
    <property type="match status" value="1"/>
</dbReference>
<dbReference type="OrthoDB" id="1667587at2759"/>
<dbReference type="Gene3D" id="2.130.10.10">
    <property type="entry name" value="YVTN repeat-like/Quinoprotein amine dehydrogenase"/>
    <property type="match status" value="1"/>
</dbReference>
<dbReference type="SUPFAM" id="SSF50978">
    <property type="entry name" value="WD40 repeat-like"/>
    <property type="match status" value="1"/>
</dbReference>
<accession>A0A8J4DA67</accession>
<dbReference type="EMBL" id="BNCQ01000006">
    <property type="protein sequence ID" value="GIL98777.1"/>
    <property type="molecule type" value="Genomic_DNA"/>
</dbReference>
<organism evidence="7 8">
    <name type="scientific">Volvox reticuliferus</name>
    <dbReference type="NCBI Taxonomy" id="1737510"/>
    <lineage>
        <taxon>Eukaryota</taxon>
        <taxon>Viridiplantae</taxon>
        <taxon>Chlorophyta</taxon>
        <taxon>core chlorophytes</taxon>
        <taxon>Chlorophyceae</taxon>
        <taxon>CS clade</taxon>
        <taxon>Chlamydomonadales</taxon>
        <taxon>Volvocaceae</taxon>
        <taxon>Volvox</taxon>
    </lineage>
</organism>
<keyword evidence="9" id="KW-1185">Reference proteome</keyword>
<feature type="region of interest" description="Disordered" evidence="5">
    <location>
        <begin position="273"/>
        <end position="333"/>
    </location>
</feature>
<evidence type="ECO:0000313" key="9">
    <source>
        <dbReference type="Proteomes" id="UP000747110"/>
    </source>
</evidence>
<dbReference type="Pfam" id="PF21032">
    <property type="entry name" value="PROPPIN"/>
    <property type="match status" value="1"/>
</dbReference>
<gene>
    <name evidence="6" type="ORF">Vretifemale_2678</name>
    <name evidence="7" type="ORF">Vretimale_3989</name>
</gene>
<evidence type="ECO:0000256" key="2">
    <source>
        <dbReference type="ARBA" id="ARBA00022574"/>
    </source>
</evidence>
<dbReference type="InterPro" id="IPR048720">
    <property type="entry name" value="PROPPIN"/>
</dbReference>
<evidence type="ECO:0000256" key="3">
    <source>
        <dbReference type="ARBA" id="ARBA00022737"/>
    </source>
</evidence>
<dbReference type="SMART" id="SM00320">
    <property type="entry name" value="WD40"/>
    <property type="match status" value="2"/>
</dbReference>
<reference evidence="7" key="1">
    <citation type="journal article" date="2021" name="Proc. Natl. Acad. Sci. U.S.A.">
        <title>Three genomes in the algal genus Volvox reveal the fate of a haploid sex-determining region after a transition to homothallism.</title>
        <authorList>
            <person name="Yamamoto K."/>
            <person name="Hamaji T."/>
            <person name="Kawai-Toyooka H."/>
            <person name="Matsuzaki R."/>
            <person name="Takahashi F."/>
            <person name="Nishimura Y."/>
            <person name="Kawachi M."/>
            <person name="Noguchi H."/>
            <person name="Minakuchi Y."/>
            <person name="Umen J.G."/>
            <person name="Toyoda A."/>
            <person name="Nozaki H."/>
        </authorList>
    </citation>
    <scope>NUCLEOTIDE SEQUENCE</scope>
    <source>
        <strain evidence="7">NIES-3785</strain>
        <strain evidence="6">NIES-3786</strain>
    </source>
</reference>
<keyword evidence="3" id="KW-0677">Repeat</keyword>
<dbReference type="InterPro" id="IPR001680">
    <property type="entry name" value="WD40_rpt"/>
</dbReference>
<dbReference type="Proteomes" id="UP000747110">
    <property type="component" value="Unassembled WGS sequence"/>
</dbReference>
<comment type="caution">
    <text evidence="7">The sequence shown here is derived from an EMBL/GenBank/DDBJ whole genome shotgun (WGS) entry which is preliminary data.</text>
</comment>
<evidence type="ECO:0000313" key="7">
    <source>
        <dbReference type="EMBL" id="GIL98777.1"/>
    </source>
</evidence>
<protein>
    <submittedName>
        <fullName evidence="7">Uncharacterized protein</fullName>
    </submittedName>
</protein>
<evidence type="ECO:0000256" key="5">
    <source>
        <dbReference type="SAM" id="MobiDB-lite"/>
    </source>
</evidence>
<sequence length="426" mass="45492">MKGSQQQEEILHVGFNQDYGCFSCGTTKGFRVYNCEPFKETFCRGFNNGGIGIVEMLFRCNILAIVGGGAAPRYPPTKVMIWDDHQGKCIGEMTFRSQVRAVRLRRDRIVVALEHKVLVYNFADLKLLHQTETCANPRGLVAISSTAAMSSASDNTVLACPGLHTGQVRVELYDRRQTKFIPAHNNALSCLVLSMDGKRLVTASEKGTLVRVWNTADGQLLQELRRGADPAHIYSLALSRNCDWLALSSDKGTVHVFALGPAVALSLSGQAAPASVSTPGGGKPGGVSGDEAQRGAAPPEGVSVANGGTNGCASEATSPTATTTTTTPRQNPTSFLGMVKGYVPAIPLPKYFNSEWSFAQFRIHDEPVASAGAQPPSIVGFGAEPNTVLVVTAGGSFYRVVFDPVKGGQCTQLSYCKFLEKQDAVL</sequence>
<comment type="subcellular location">
    <subcellularLocation>
        <location evidence="1">Preautophagosomal structure membrane</location>
        <topology evidence="1">Peripheral membrane protein</topology>
    </subcellularLocation>
</comment>
<evidence type="ECO:0000256" key="4">
    <source>
        <dbReference type="ARBA" id="ARBA00025740"/>
    </source>
</evidence>
<dbReference type="GO" id="GO:0034045">
    <property type="term" value="C:phagophore assembly site membrane"/>
    <property type="evidence" value="ECO:0007669"/>
    <property type="project" value="UniProtKB-SubCell"/>
</dbReference>